<dbReference type="EMBL" id="VFPU01000001">
    <property type="protein sequence ID" value="TQM96150.1"/>
    <property type="molecule type" value="Genomic_DNA"/>
</dbReference>
<gene>
    <name evidence="3" type="ORF">FB476_1013</name>
</gene>
<evidence type="ECO:0000256" key="1">
    <source>
        <dbReference type="SAM" id="MobiDB-lite"/>
    </source>
</evidence>
<protein>
    <submittedName>
        <fullName evidence="3">Uncharacterized protein</fullName>
    </submittedName>
</protein>
<keyword evidence="2" id="KW-1133">Transmembrane helix</keyword>
<name>A0A543KM57_9MICO</name>
<proteinExistence type="predicted"/>
<reference evidence="3 4" key="1">
    <citation type="submission" date="2019-06" db="EMBL/GenBank/DDBJ databases">
        <title>Sequencing the genomes of 1000 actinobacteria strains.</title>
        <authorList>
            <person name="Klenk H.-P."/>
        </authorList>
    </citation>
    <scope>NUCLEOTIDE SEQUENCE [LARGE SCALE GENOMIC DNA]</scope>
    <source>
        <strain evidence="3 4">DSM 12362</strain>
    </source>
</reference>
<keyword evidence="4" id="KW-1185">Reference proteome</keyword>
<keyword evidence="2" id="KW-0472">Membrane</keyword>
<accession>A0A543KM57</accession>
<sequence>MSRKRWLLTLAALLVVGGLAWGALSGESLPLVLVLAGGIVTGLVALGPSGTRADPRDAEEASRRIAQRSPTSGWSV</sequence>
<comment type="caution">
    <text evidence="3">The sequence shown here is derived from an EMBL/GenBank/DDBJ whole genome shotgun (WGS) entry which is preliminary data.</text>
</comment>
<keyword evidence="2" id="KW-0812">Transmembrane</keyword>
<feature type="transmembrane region" description="Helical" evidence="2">
    <location>
        <begin position="32"/>
        <end position="49"/>
    </location>
</feature>
<feature type="region of interest" description="Disordered" evidence="1">
    <location>
        <begin position="47"/>
        <end position="76"/>
    </location>
</feature>
<evidence type="ECO:0000313" key="4">
    <source>
        <dbReference type="Proteomes" id="UP000315133"/>
    </source>
</evidence>
<dbReference type="Proteomes" id="UP000315133">
    <property type="component" value="Unassembled WGS sequence"/>
</dbReference>
<dbReference type="RefSeq" id="WP_141817810.1">
    <property type="nucleotide sequence ID" value="NZ_VFPU01000001.1"/>
</dbReference>
<dbReference type="AlphaFoldDB" id="A0A543KM57"/>
<organism evidence="3 4">
    <name type="scientific">Ornithinimicrobium humiphilum</name>
    <dbReference type="NCBI Taxonomy" id="125288"/>
    <lineage>
        <taxon>Bacteria</taxon>
        <taxon>Bacillati</taxon>
        <taxon>Actinomycetota</taxon>
        <taxon>Actinomycetes</taxon>
        <taxon>Micrococcales</taxon>
        <taxon>Ornithinimicrobiaceae</taxon>
        <taxon>Ornithinimicrobium</taxon>
    </lineage>
</organism>
<evidence type="ECO:0000313" key="3">
    <source>
        <dbReference type="EMBL" id="TQM96150.1"/>
    </source>
</evidence>
<evidence type="ECO:0000256" key="2">
    <source>
        <dbReference type="SAM" id="Phobius"/>
    </source>
</evidence>
<feature type="compositionally biased region" description="Basic and acidic residues" evidence="1">
    <location>
        <begin position="53"/>
        <end position="63"/>
    </location>
</feature>